<accession>E4XV70</accession>
<dbReference type="AlphaFoldDB" id="E4XV70"/>
<evidence type="ECO:0000256" key="2">
    <source>
        <dbReference type="ARBA" id="ARBA00022670"/>
    </source>
</evidence>
<sequence length="458" mass="50795">MKCNHYCVKSSTGEARCTCKSGYELWHDSESCVDIDECSARRDGWVNPCGINSKCTNIPGSYKCKNESFLPRRSCSYDKYYRSEDCCQKSTNTCGKVPPPKMSGRIVNGVRITEENFPWMAHLYVSSSDGDVAGCGGTFIADNYVVTAFHCVYNHLSSYQWSRLTIMTGVESGYGEGAVSSSGKRPQEYKVIGVNAPPGASKGRYEQSDIAILKVQKKNERADSFQTTPICLPGGEAPKVGRNCFVIGYGATQFQGRPTMTLMEAATPIIDDYTCERQYSGYNMPEQFNGAVQMCAGYLNGYQDACQGDSGGPLMCQRENSCEWYLAGVVSYGWRCGISYGVYAEVDFFSDWIHDITKIPKDDPVPPPCEVPYGEKGCEALKFQDKLYKYHESSDSYVLFDGTDSDPPKETIFIFEGWLILAKGAKPATPPGSNALFALQQKDEKCTFDTETRVWYPG</sequence>
<dbReference type="Pfam" id="PF12662">
    <property type="entry name" value="cEGF"/>
    <property type="match status" value="1"/>
</dbReference>
<dbReference type="InterPro" id="IPR018097">
    <property type="entry name" value="EGF_Ca-bd_CS"/>
</dbReference>
<comment type="similarity">
    <text evidence="6">Belongs to the peptidase S1 family. CLIP subfamily.</text>
</comment>
<dbReference type="GO" id="GO:0004252">
    <property type="term" value="F:serine-type endopeptidase activity"/>
    <property type="evidence" value="ECO:0007669"/>
    <property type="project" value="InterPro"/>
</dbReference>
<evidence type="ECO:0000259" key="7">
    <source>
        <dbReference type="PROSITE" id="PS50240"/>
    </source>
</evidence>
<dbReference type="Pfam" id="PF00089">
    <property type="entry name" value="Trypsin"/>
    <property type="match status" value="1"/>
</dbReference>
<dbReference type="SMART" id="SM00020">
    <property type="entry name" value="Tryp_SPc"/>
    <property type="match status" value="1"/>
</dbReference>
<dbReference type="InterPro" id="IPR026823">
    <property type="entry name" value="cEGF"/>
</dbReference>
<proteinExistence type="inferred from homology"/>
<dbReference type="SUPFAM" id="SSF50494">
    <property type="entry name" value="Trypsin-like serine proteases"/>
    <property type="match status" value="1"/>
</dbReference>
<keyword evidence="4" id="KW-0378">Hydrolase</keyword>
<evidence type="ECO:0000313" key="9">
    <source>
        <dbReference type="Proteomes" id="UP000001307"/>
    </source>
</evidence>
<feature type="domain" description="Peptidase S1" evidence="7">
    <location>
        <begin position="106"/>
        <end position="358"/>
    </location>
</feature>
<organism evidence="8">
    <name type="scientific">Oikopleura dioica</name>
    <name type="common">Tunicate</name>
    <dbReference type="NCBI Taxonomy" id="34765"/>
    <lineage>
        <taxon>Eukaryota</taxon>
        <taxon>Metazoa</taxon>
        <taxon>Chordata</taxon>
        <taxon>Tunicata</taxon>
        <taxon>Appendicularia</taxon>
        <taxon>Copelata</taxon>
        <taxon>Oikopleuridae</taxon>
        <taxon>Oikopleura</taxon>
    </lineage>
</organism>
<dbReference type="CDD" id="cd00190">
    <property type="entry name" value="Tryp_SPc"/>
    <property type="match status" value="1"/>
</dbReference>
<evidence type="ECO:0000313" key="8">
    <source>
        <dbReference type="EMBL" id="CBY13601.1"/>
    </source>
</evidence>
<dbReference type="Gene3D" id="2.10.25.10">
    <property type="entry name" value="Laminin"/>
    <property type="match status" value="2"/>
</dbReference>
<dbReference type="GO" id="GO:0006508">
    <property type="term" value="P:proteolysis"/>
    <property type="evidence" value="ECO:0007669"/>
    <property type="project" value="UniProtKB-KW"/>
</dbReference>
<evidence type="ECO:0000256" key="6">
    <source>
        <dbReference type="ARBA" id="ARBA00024195"/>
    </source>
</evidence>
<keyword evidence="9" id="KW-1185">Reference proteome</keyword>
<dbReference type="PROSITE" id="PS00135">
    <property type="entry name" value="TRYPSIN_SER"/>
    <property type="match status" value="1"/>
</dbReference>
<dbReference type="InterPro" id="IPR009003">
    <property type="entry name" value="Peptidase_S1_PA"/>
</dbReference>
<reference evidence="8" key="1">
    <citation type="journal article" date="2010" name="Science">
        <title>Plasticity of animal genome architecture unmasked by rapid evolution of a pelagic tunicate.</title>
        <authorList>
            <person name="Denoeud F."/>
            <person name="Henriet S."/>
            <person name="Mungpakdee S."/>
            <person name="Aury J.M."/>
            <person name="Da Silva C."/>
            <person name="Brinkmann H."/>
            <person name="Mikhaleva J."/>
            <person name="Olsen L.C."/>
            <person name="Jubin C."/>
            <person name="Canestro C."/>
            <person name="Bouquet J.M."/>
            <person name="Danks G."/>
            <person name="Poulain J."/>
            <person name="Campsteijn C."/>
            <person name="Adamski M."/>
            <person name="Cross I."/>
            <person name="Yadetie F."/>
            <person name="Muffato M."/>
            <person name="Louis A."/>
            <person name="Butcher S."/>
            <person name="Tsagkogeorga G."/>
            <person name="Konrad A."/>
            <person name="Singh S."/>
            <person name="Jensen M.F."/>
            <person name="Cong E.H."/>
            <person name="Eikeseth-Otteraa H."/>
            <person name="Noel B."/>
            <person name="Anthouard V."/>
            <person name="Porcel B.M."/>
            <person name="Kachouri-Lafond R."/>
            <person name="Nishino A."/>
            <person name="Ugolini M."/>
            <person name="Chourrout P."/>
            <person name="Nishida H."/>
            <person name="Aasland R."/>
            <person name="Huzurbazar S."/>
            <person name="Westhof E."/>
            <person name="Delsuc F."/>
            <person name="Lehrach H."/>
            <person name="Reinhardt R."/>
            <person name="Weissenbach J."/>
            <person name="Roy S.W."/>
            <person name="Artiguenave F."/>
            <person name="Postlethwait J.H."/>
            <person name="Manak J.R."/>
            <person name="Thompson E.M."/>
            <person name="Jaillon O."/>
            <person name="Du Pasquier L."/>
            <person name="Boudinot P."/>
            <person name="Liberles D.A."/>
            <person name="Volff J.N."/>
            <person name="Philippe H."/>
            <person name="Lenhard B."/>
            <person name="Roest Crollius H."/>
            <person name="Wincker P."/>
            <person name="Chourrout D."/>
        </authorList>
    </citation>
    <scope>NUCLEOTIDE SEQUENCE [LARGE SCALE GENOMIC DNA]</scope>
</reference>
<dbReference type="InParanoid" id="E4XV70"/>
<protein>
    <recommendedName>
        <fullName evidence="7">Peptidase S1 domain-containing protein</fullName>
    </recommendedName>
</protein>
<dbReference type="Gene3D" id="2.40.10.10">
    <property type="entry name" value="Trypsin-like serine proteases"/>
    <property type="match status" value="1"/>
</dbReference>
<evidence type="ECO:0000256" key="5">
    <source>
        <dbReference type="ARBA" id="ARBA00023157"/>
    </source>
</evidence>
<dbReference type="PANTHER" id="PTHR24252:SF7">
    <property type="entry name" value="HYALIN"/>
    <property type="match status" value="1"/>
</dbReference>
<keyword evidence="4" id="KW-0720">Serine protease</keyword>
<keyword evidence="2" id="KW-0645">Protease</keyword>
<keyword evidence="1" id="KW-0245">EGF-like domain</keyword>
<keyword evidence="3" id="KW-0677">Repeat</keyword>
<dbReference type="CDD" id="cd00054">
    <property type="entry name" value="EGF_CA"/>
    <property type="match status" value="1"/>
</dbReference>
<dbReference type="OrthoDB" id="60866at2759"/>
<name>E4XV70_OIKDI</name>
<dbReference type="InterPro" id="IPR001254">
    <property type="entry name" value="Trypsin_dom"/>
</dbReference>
<dbReference type="InterPro" id="IPR001314">
    <property type="entry name" value="Peptidase_S1A"/>
</dbReference>
<dbReference type="GO" id="GO:0005509">
    <property type="term" value="F:calcium ion binding"/>
    <property type="evidence" value="ECO:0007669"/>
    <property type="project" value="InterPro"/>
</dbReference>
<dbReference type="InterPro" id="IPR001881">
    <property type="entry name" value="EGF-like_Ca-bd_dom"/>
</dbReference>
<dbReference type="InterPro" id="IPR043504">
    <property type="entry name" value="Peptidase_S1_PA_chymotrypsin"/>
</dbReference>
<dbReference type="PROSITE" id="PS01187">
    <property type="entry name" value="EGF_CA"/>
    <property type="match status" value="1"/>
</dbReference>
<dbReference type="Proteomes" id="UP000001307">
    <property type="component" value="Unassembled WGS sequence"/>
</dbReference>
<evidence type="ECO:0000256" key="3">
    <source>
        <dbReference type="ARBA" id="ARBA00022737"/>
    </source>
</evidence>
<dbReference type="SMART" id="SM00179">
    <property type="entry name" value="EGF_CA"/>
    <property type="match status" value="1"/>
</dbReference>
<dbReference type="PROSITE" id="PS50240">
    <property type="entry name" value="TRYPSIN_DOM"/>
    <property type="match status" value="1"/>
</dbReference>
<evidence type="ECO:0000256" key="4">
    <source>
        <dbReference type="ARBA" id="ARBA00022825"/>
    </source>
</evidence>
<dbReference type="PRINTS" id="PR00722">
    <property type="entry name" value="CHYMOTRYPSIN"/>
</dbReference>
<keyword evidence="5" id="KW-1015">Disulfide bond</keyword>
<gene>
    <name evidence="8" type="ORF">GSOID_T00005396001</name>
</gene>
<dbReference type="FunFam" id="2.40.10.10:FF:000002">
    <property type="entry name" value="Transmembrane protease serine"/>
    <property type="match status" value="1"/>
</dbReference>
<evidence type="ECO:0000256" key="1">
    <source>
        <dbReference type="ARBA" id="ARBA00022536"/>
    </source>
</evidence>
<dbReference type="EMBL" id="FN653202">
    <property type="protein sequence ID" value="CBY13601.1"/>
    <property type="molecule type" value="Genomic_DNA"/>
</dbReference>
<dbReference type="PANTHER" id="PTHR24252">
    <property type="entry name" value="ACROSIN-RELATED"/>
    <property type="match status" value="1"/>
</dbReference>
<dbReference type="InterPro" id="IPR033116">
    <property type="entry name" value="TRYPSIN_SER"/>
</dbReference>
<dbReference type="SUPFAM" id="SSF57196">
    <property type="entry name" value="EGF/Laminin"/>
    <property type="match status" value="1"/>
</dbReference>